<reference evidence="9 10" key="1">
    <citation type="submission" date="2017-11" db="EMBL/GenBank/DDBJ databases">
        <title>Evolution of Phototrophy in the Chloroflexi Phylum Driven by Horizontal Gene Transfer.</title>
        <authorList>
            <person name="Ward L.M."/>
            <person name="Hemp J."/>
            <person name="Shih P.M."/>
            <person name="Mcglynn S.E."/>
            <person name="Fischer W."/>
        </authorList>
    </citation>
    <scope>NUCLEOTIDE SEQUENCE [LARGE SCALE GENOMIC DNA]</scope>
    <source>
        <strain evidence="9">CP2_2F</strain>
    </source>
</reference>
<dbReference type="GO" id="GO:0005886">
    <property type="term" value="C:plasma membrane"/>
    <property type="evidence" value="ECO:0007669"/>
    <property type="project" value="UniProtKB-SubCell"/>
</dbReference>
<feature type="transmembrane region" description="Helical" evidence="8">
    <location>
        <begin position="101"/>
        <end position="119"/>
    </location>
</feature>
<keyword evidence="3" id="KW-0813">Transport</keyword>
<evidence type="ECO:0000256" key="5">
    <source>
        <dbReference type="ARBA" id="ARBA00022692"/>
    </source>
</evidence>
<accession>A0A2M8NYP9</accession>
<feature type="transmembrane region" description="Helical" evidence="8">
    <location>
        <begin position="206"/>
        <end position="227"/>
    </location>
</feature>
<keyword evidence="6 8" id="KW-1133">Transmembrane helix</keyword>
<dbReference type="AlphaFoldDB" id="A0A2M8NYP9"/>
<evidence type="ECO:0000256" key="4">
    <source>
        <dbReference type="ARBA" id="ARBA00022475"/>
    </source>
</evidence>
<evidence type="ECO:0000256" key="2">
    <source>
        <dbReference type="ARBA" id="ARBA00009142"/>
    </source>
</evidence>
<evidence type="ECO:0000313" key="9">
    <source>
        <dbReference type="EMBL" id="PJF30427.1"/>
    </source>
</evidence>
<sequence>MELILLFAAAFLGGALNSVAGGGSFISFPALVSVGVPSINANATNTMALWPGSIASVGAYRAELARQDRRLVLLLSLTSLLGGLSGAEILLRTPQATFDRLLPWLMLFAVGIFAVGGNLTQALRRRFSERLAAGGILVALIVAVLQFLISVYGGFFGGGIGILMLAALALAGMTNIHTMNGLKVLLATLINGIAVLRFVIAGTIFWQYAVIMIIGAILGGYGGAAYAQRLDPKIVRRFVIAVGVAMTVYFFIREYAA</sequence>
<protein>
    <recommendedName>
        <fullName evidence="8">Probable membrane transporter protein</fullName>
    </recommendedName>
</protein>
<evidence type="ECO:0000256" key="6">
    <source>
        <dbReference type="ARBA" id="ARBA00022989"/>
    </source>
</evidence>
<feature type="transmembrane region" description="Helical" evidence="8">
    <location>
        <begin position="131"/>
        <end position="149"/>
    </location>
</feature>
<evidence type="ECO:0000313" key="10">
    <source>
        <dbReference type="Proteomes" id="UP000228921"/>
    </source>
</evidence>
<gene>
    <name evidence="9" type="ORF">CUN51_07850</name>
</gene>
<dbReference type="InterPro" id="IPR052017">
    <property type="entry name" value="TSUP"/>
</dbReference>
<evidence type="ECO:0000256" key="7">
    <source>
        <dbReference type="ARBA" id="ARBA00023136"/>
    </source>
</evidence>
<keyword evidence="7 8" id="KW-0472">Membrane</keyword>
<comment type="similarity">
    <text evidence="2 8">Belongs to the 4-toluene sulfonate uptake permease (TSUP) (TC 2.A.102) family.</text>
</comment>
<evidence type="ECO:0000256" key="3">
    <source>
        <dbReference type="ARBA" id="ARBA00022448"/>
    </source>
</evidence>
<comment type="caution">
    <text evidence="9">The sequence shown here is derived from an EMBL/GenBank/DDBJ whole genome shotgun (WGS) entry which is preliminary data.</text>
</comment>
<organism evidence="9 10">
    <name type="scientific">Candidatus Thermofonsia Clade 1 bacterium</name>
    <dbReference type="NCBI Taxonomy" id="2364210"/>
    <lineage>
        <taxon>Bacteria</taxon>
        <taxon>Bacillati</taxon>
        <taxon>Chloroflexota</taxon>
        <taxon>Candidatus Thermofontia</taxon>
        <taxon>Candidatus Thermofonsia Clade 1</taxon>
    </lineage>
</organism>
<evidence type="ECO:0000256" key="8">
    <source>
        <dbReference type="RuleBase" id="RU363041"/>
    </source>
</evidence>
<feature type="transmembrane region" description="Helical" evidence="8">
    <location>
        <begin position="71"/>
        <end position="89"/>
    </location>
</feature>
<dbReference type="EMBL" id="PGTK01000010">
    <property type="protein sequence ID" value="PJF30427.1"/>
    <property type="molecule type" value="Genomic_DNA"/>
</dbReference>
<evidence type="ECO:0000256" key="1">
    <source>
        <dbReference type="ARBA" id="ARBA00004651"/>
    </source>
</evidence>
<dbReference type="Proteomes" id="UP000228921">
    <property type="component" value="Unassembled WGS sequence"/>
</dbReference>
<comment type="subcellular location">
    <subcellularLocation>
        <location evidence="1 8">Cell membrane</location>
        <topology evidence="1 8">Multi-pass membrane protein</topology>
    </subcellularLocation>
</comment>
<keyword evidence="4 8" id="KW-1003">Cell membrane</keyword>
<keyword evidence="5 8" id="KW-0812">Transmembrane</keyword>
<proteinExistence type="inferred from homology"/>
<feature type="transmembrane region" description="Helical" evidence="8">
    <location>
        <begin position="155"/>
        <end position="172"/>
    </location>
</feature>
<feature type="transmembrane region" description="Helical" evidence="8">
    <location>
        <begin position="184"/>
        <end position="200"/>
    </location>
</feature>
<feature type="transmembrane region" description="Helical" evidence="8">
    <location>
        <begin position="234"/>
        <end position="252"/>
    </location>
</feature>
<name>A0A2M8NYP9_9CHLR</name>
<dbReference type="PANTHER" id="PTHR30269">
    <property type="entry name" value="TRANSMEMBRANE PROTEIN YFCA"/>
    <property type="match status" value="1"/>
</dbReference>
<dbReference type="InterPro" id="IPR002781">
    <property type="entry name" value="TM_pro_TauE-like"/>
</dbReference>
<dbReference type="PANTHER" id="PTHR30269:SF0">
    <property type="entry name" value="MEMBRANE TRANSPORTER PROTEIN YFCA-RELATED"/>
    <property type="match status" value="1"/>
</dbReference>
<dbReference type="Pfam" id="PF01925">
    <property type="entry name" value="TauE"/>
    <property type="match status" value="1"/>
</dbReference>